<organism evidence="2 3">
    <name type="scientific">Thiothrix nivea (strain ATCC 35100 / DSM 5205 / JP2)</name>
    <dbReference type="NCBI Taxonomy" id="870187"/>
    <lineage>
        <taxon>Bacteria</taxon>
        <taxon>Pseudomonadati</taxon>
        <taxon>Pseudomonadota</taxon>
        <taxon>Gammaproteobacteria</taxon>
        <taxon>Thiotrichales</taxon>
        <taxon>Thiotrichaceae</taxon>
        <taxon>Thiothrix</taxon>
    </lineage>
</organism>
<evidence type="ECO:0000313" key="3">
    <source>
        <dbReference type="Proteomes" id="UP000005317"/>
    </source>
</evidence>
<protein>
    <submittedName>
        <fullName evidence="2">Uncharacterized protein</fullName>
    </submittedName>
</protein>
<keyword evidence="1" id="KW-0812">Transmembrane</keyword>
<dbReference type="EMBL" id="JH651384">
    <property type="protein sequence ID" value="EIJ36336.1"/>
    <property type="molecule type" value="Genomic_DNA"/>
</dbReference>
<proteinExistence type="predicted"/>
<evidence type="ECO:0000256" key="1">
    <source>
        <dbReference type="SAM" id="Phobius"/>
    </source>
</evidence>
<keyword evidence="1" id="KW-0472">Membrane</keyword>
<keyword evidence="3" id="KW-1185">Reference proteome</keyword>
<evidence type="ECO:0000313" key="2">
    <source>
        <dbReference type="EMBL" id="EIJ36336.1"/>
    </source>
</evidence>
<dbReference type="AlphaFoldDB" id="A0A656HLE3"/>
<feature type="transmembrane region" description="Helical" evidence="1">
    <location>
        <begin position="27"/>
        <end position="49"/>
    </location>
</feature>
<gene>
    <name evidence="2" type="ORF">Thini_3835</name>
</gene>
<accession>A0A656HLE3</accession>
<sequence>MMLAFLRFGAIDPPVEAGWLPQLIEWGIQHIDFLLIGVIIFGLAIMLYLQGQIAGEKQGFVEGVKHHIHIQAYDKADFPATYQKDKYTVVAQKKLEKSLKPKVPVDIQDDA</sequence>
<keyword evidence="1" id="KW-1133">Transmembrane helix</keyword>
<name>A0A656HLE3_THINJ</name>
<dbReference type="Proteomes" id="UP000005317">
    <property type="component" value="Unassembled WGS sequence"/>
</dbReference>
<reference evidence="3" key="1">
    <citation type="journal article" date="2011" name="Stand. Genomic Sci.">
        <title>Genome sequence of the filamentous, gliding Thiothrix nivea neotype strain (JP2(T)).</title>
        <authorList>
            <person name="Lapidus A."/>
            <person name="Nolan M."/>
            <person name="Lucas S."/>
            <person name="Glavina Del Rio T."/>
            <person name="Tice H."/>
            <person name="Cheng J.F."/>
            <person name="Tapia R."/>
            <person name="Han C."/>
            <person name="Goodwin L."/>
            <person name="Pitluck S."/>
            <person name="Liolios K."/>
            <person name="Pagani I."/>
            <person name="Ivanova N."/>
            <person name="Huntemann M."/>
            <person name="Mavromatis K."/>
            <person name="Mikhailova N."/>
            <person name="Pati A."/>
            <person name="Chen A."/>
            <person name="Palaniappan K."/>
            <person name="Land M."/>
            <person name="Brambilla E.M."/>
            <person name="Rohde M."/>
            <person name="Abt B."/>
            <person name="Verbarg S."/>
            <person name="Goker M."/>
            <person name="Bristow J."/>
            <person name="Eisen J.A."/>
            <person name="Markowitz V."/>
            <person name="Hugenholtz P."/>
            <person name="Kyrpides N.C."/>
            <person name="Klenk H.P."/>
            <person name="Woyke T."/>
        </authorList>
    </citation>
    <scope>NUCLEOTIDE SEQUENCE [LARGE SCALE GENOMIC DNA]</scope>
    <source>
        <strain evidence="3">ATCC 35100 / DSM 5205 / JP2</strain>
    </source>
</reference>